<keyword evidence="1" id="KW-0732">Signal</keyword>
<evidence type="ECO:0000313" key="3">
    <source>
        <dbReference type="Proteomes" id="UP000184418"/>
    </source>
</evidence>
<dbReference type="OrthoDB" id="886160at2"/>
<evidence type="ECO:0000313" key="2">
    <source>
        <dbReference type="EMBL" id="SHJ15738.1"/>
    </source>
</evidence>
<reference evidence="2 3" key="1">
    <citation type="submission" date="2016-11" db="EMBL/GenBank/DDBJ databases">
        <authorList>
            <person name="Jaros S."/>
            <person name="Januszkiewicz K."/>
            <person name="Wedrychowicz H."/>
        </authorList>
    </citation>
    <scope>NUCLEOTIDE SEQUENCE [LARGE SCALE GENOMIC DNA]</scope>
    <source>
        <strain evidence="2 3">DSM 21074</strain>
    </source>
</reference>
<evidence type="ECO:0000256" key="1">
    <source>
        <dbReference type="SAM" id="SignalP"/>
    </source>
</evidence>
<gene>
    <name evidence="2" type="ORF">SAMN02745146_2473</name>
</gene>
<proteinExistence type="predicted"/>
<name>A0A1M6H0J5_9BACT</name>
<dbReference type="RefSeq" id="WP_073109582.1">
    <property type="nucleotide sequence ID" value="NZ_FQYN01000004.1"/>
</dbReference>
<keyword evidence="3" id="KW-1185">Reference proteome</keyword>
<dbReference type="EMBL" id="FQYN01000004">
    <property type="protein sequence ID" value="SHJ15738.1"/>
    <property type="molecule type" value="Genomic_DNA"/>
</dbReference>
<dbReference type="Proteomes" id="UP000184418">
    <property type="component" value="Unassembled WGS sequence"/>
</dbReference>
<sequence>MPRFILCCGLLLSLAGVCRAQTAPVPAASLPAAPAAPVYTRADSLDAVSALFAMKRAGGRWPLLLALPGLRLMAGTQRDYNVYTGHWEETPASGAAVAAGLGLMCAGLTFMLVRNSTYSMLTLLDLQTAHADGKSLPPAYRAQLRPRHFAKAAKWRGKYTRKAARYSR</sequence>
<dbReference type="AlphaFoldDB" id="A0A1M6H0J5"/>
<feature type="chain" id="PRO_5013110518" evidence="1">
    <location>
        <begin position="21"/>
        <end position="168"/>
    </location>
</feature>
<accession>A0A1M6H0J5</accession>
<protein>
    <submittedName>
        <fullName evidence="2">Uncharacterized protein</fullName>
    </submittedName>
</protein>
<feature type="signal peptide" evidence="1">
    <location>
        <begin position="1"/>
        <end position="20"/>
    </location>
</feature>
<organism evidence="2 3">
    <name type="scientific">Hymenobacter daecheongensis DSM 21074</name>
    <dbReference type="NCBI Taxonomy" id="1121955"/>
    <lineage>
        <taxon>Bacteria</taxon>
        <taxon>Pseudomonadati</taxon>
        <taxon>Bacteroidota</taxon>
        <taxon>Cytophagia</taxon>
        <taxon>Cytophagales</taxon>
        <taxon>Hymenobacteraceae</taxon>
        <taxon>Hymenobacter</taxon>
    </lineage>
</organism>